<dbReference type="InterPro" id="IPR012296">
    <property type="entry name" value="Nuclease_put_TT1808"/>
</dbReference>
<feature type="domain" description="Putative restriction endonuclease" evidence="1">
    <location>
        <begin position="15"/>
        <end position="163"/>
    </location>
</feature>
<dbReference type="Gene3D" id="3.90.1570.10">
    <property type="entry name" value="tt1808, chain A"/>
    <property type="match status" value="1"/>
</dbReference>
<dbReference type="InterPro" id="IPR008538">
    <property type="entry name" value="Uma2"/>
</dbReference>
<dbReference type="SUPFAM" id="SSF52980">
    <property type="entry name" value="Restriction endonuclease-like"/>
    <property type="match status" value="1"/>
</dbReference>
<protein>
    <recommendedName>
        <fullName evidence="1">Putative restriction endonuclease domain-containing protein</fullName>
    </recommendedName>
</protein>
<dbReference type="CDD" id="cd06260">
    <property type="entry name" value="DUF820-like"/>
    <property type="match status" value="1"/>
</dbReference>
<accession>A0A7U3YEA7</accession>
<dbReference type="KEGG" id="gmc:GY4MC1_1208"/>
<dbReference type="AlphaFoldDB" id="A0A7U3YEA7"/>
<sequence length="177" mass="20538">MKSHEAKKRYTYKDYIEWDGRWELINGIPYNMTPAPSTEHQRIVGELYFAMRSFLSKGTCQVFISPLDILLSASEDDENLDTVVQPDISVFCHPEQIEEKGAKGAPTLVIEVLSPSTAFKDRNEKFYLYERFGVQEYWIVDPAHQTIEIYGLVNSKFAKRNVLTRHSFRCPPSDWSH</sequence>
<proteinExistence type="predicted"/>
<dbReference type="EMBL" id="CP002293">
    <property type="protein sequence ID" value="ADP74015.1"/>
    <property type="molecule type" value="Genomic_DNA"/>
</dbReference>
<evidence type="ECO:0000259" key="1">
    <source>
        <dbReference type="Pfam" id="PF05685"/>
    </source>
</evidence>
<dbReference type="PANTHER" id="PTHR36558">
    <property type="entry name" value="GLR1098 PROTEIN"/>
    <property type="match status" value="1"/>
</dbReference>
<dbReference type="PANTHER" id="PTHR36558:SF1">
    <property type="entry name" value="RESTRICTION ENDONUCLEASE DOMAIN-CONTAINING PROTEIN-RELATED"/>
    <property type="match status" value="1"/>
</dbReference>
<organism evidence="2">
    <name type="scientific">Geobacillus sp. (strain Y4.1MC1)</name>
    <dbReference type="NCBI Taxonomy" id="581103"/>
    <lineage>
        <taxon>Bacteria</taxon>
        <taxon>Bacillati</taxon>
        <taxon>Bacillota</taxon>
        <taxon>Bacilli</taxon>
        <taxon>Bacillales</taxon>
        <taxon>Anoxybacillaceae</taxon>
        <taxon>Geobacillus</taxon>
    </lineage>
</organism>
<name>A0A7U3YEA7_GEOS0</name>
<dbReference type="InterPro" id="IPR011335">
    <property type="entry name" value="Restrct_endonuc-II-like"/>
</dbReference>
<gene>
    <name evidence="2" type="ORF">GY4MC1_1208</name>
</gene>
<reference evidence="2" key="1">
    <citation type="submission" date="2010-10" db="EMBL/GenBank/DDBJ databases">
        <title>Complete sequence of chromosome of Geobacillus sp. Y4.1MC1.</title>
        <authorList>
            <consortium name="US DOE Joint Genome Institute"/>
            <person name="Lucas S."/>
            <person name="Copeland A."/>
            <person name="Lapidus A."/>
            <person name="Cheng J.-F."/>
            <person name="Bruce D."/>
            <person name="Goodwin L."/>
            <person name="Pitluck S."/>
            <person name="Chertkov O."/>
            <person name="Zhang X."/>
            <person name="Detter J.C."/>
            <person name="Han C."/>
            <person name="Tapia R."/>
            <person name="Land M."/>
            <person name="Hauser L."/>
            <person name="Jeffries C."/>
            <person name="Kyrpides N."/>
            <person name="Ivanova N."/>
            <person name="Ovchinnikova G."/>
            <person name="Brumm P."/>
            <person name="Mead D."/>
            <person name="Woyke T."/>
        </authorList>
    </citation>
    <scope>NUCLEOTIDE SEQUENCE [LARGE SCALE GENOMIC DNA]</scope>
    <source>
        <strain evidence="2">Y4.1MC1</strain>
    </source>
</reference>
<dbReference type="Pfam" id="PF05685">
    <property type="entry name" value="Uma2"/>
    <property type="match status" value="1"/>
</dbReference>
<evidence type="ECO:0000313" key="2">
    <source>
        <dbReference type="EMBL" id="ADP74015.1"/>
    </source>
</evidence>